<dbReference type="PANTHER" id="PTHR32285">
    <property type="entry name" value="PROTEIN TRICHOME BIREFRINGENCE-LIKE 9-RELATED"/>
    <property type="match status" value="1"/>
</dbReference>
<dbReference type="Pfam" id="PF13839">
    <property type="entry name" value="PC-Esterase"/>
    <property type="match status" value="2"/>
</dbReference>
<evidence type="ECO:0008006" key="12">
    <source>
        <dbReference type="Google" id="ProtNLM"/>
    </source>
</evidence>
<evidence type="ECO:0000256" key="7">
    <source>
        <dbReference type="SAM" id="Phobius"/>
    </source>
</evidence>
<evidence type="ECO:0000256" key="4">
    <source>
        <dbReference type="ARBA" id="ARBA00022968"/>
    </source>
</evidence>
<dbReference type="Proteomes" id="UP000298416">
    <property type="component" value="Unassembled WGS sequence"/>
</dbReference>
<evidence type="ECO:0000256" key="3">
    <source>
        <dbReference type="ARBA" id="ARBA00022692"/>
    </source>
</evidence>
<dbReference type="AlphaFoldDB" id="A0A8X9A239"/>
<evidence type="ECO:0000313" key="11">
    <source>
        <dbReference type="Proteomes" id="UP000298416"/>
    </source>
</evidence>
<dbReference type="GO" id="GO:0016020">
    <property type="term" value="C:membrane"/>
    <property type="evidence" value="ECO:0007669"/>
    <property type="project" value="UniProtKB-SubCell"/>
</dbReference>
<evidence type="ECO:0000256" key="2">
    <source>
        <dbReference type="ARBA" id="ARBA00007727"/>
    </source>
</evidence>
<keyword evidence="11" id="KW-1185">Reference proteome</keyword>
<keyword evidence="6 7" id="KW-0472">Membrane</keyword>
<dbReference type="InterPro" id="IPR026057">
    <property type="entry name" value="TBL_C"/>
</dbReference>
<sequence length="448" mass="51013">MPLSDFSMKFKFLKPPDSTLGVVGCFSFCLCLILCFFLLDYSVVENFHGNSSLMAWFKPNGSLPGQEMVGFLEAGGDGCDVFNGRWEWDERYPLYQSRDCAFLDEGFRCSENGRPDNFYTKWRWQPNHCNLPRLAIVLEFTHSSRLVYSNFPVSMLLIATHKLARFDAKVMLEKLRGKRLAFVGDSIGRNQWESLLCMLSSAVPNKTSIYEVNGNPITKHMGFLIFKFRDFNCTVEYYRAPFLVLQSRAPAGAPKNVKMTLKLDQMDWSSSKWKDADILIFNTGHWWNNEKTIKVYALSIFTVMDWIGRQVNVSTKHILFRTYAPVHFSGGDWNTGGGCDLETFPDLTASPMSPETLVGFKTVVDALSERQRLPVIELLNVTSMTSQRRDGHSSYYYLGPAAQPSALQHQDCSHWCLPGIPDSWNELLYAVLLKREGWNSTKTPHSPG</sequence>
<evidence type="ECO:0000256" key="5">
    <source>
        <dbReference type="ARBA" id="ARBA00022989"/>
    </source>
</evidence>
<gene>
    <name evidence="10" type="ORF">SASPL_111124</name>
</gene>
<reference evidence="10" key="2">
    <citation type="submission" date="2020-08" db="EMBL/GenBank/DDBJ databases">
        <title>Plant Genome Project.</title>
        <authorList>
            <person name="Zhang R.-G."/>
        </authorList>
    </citation>
    <scope>NUCLEOTIDE SEQUENCE</scope>
    <source>
        <strain evidence="10">Huo1</strain>
        <tissue evidence="10">Leaf</tissue>
    </source>
</reference>
<dbReference type="Pfam" id="PF14416">
    <property type="entry name" value="PMR5N"/>
    <property type="match status" value="1"/>
</dbReference>
<comment type="subcellular location">
    <subcellularLocation>
        <location evidence="1">Membrane</location>
        <topology evidence="1">Single-pass membrane protein</topology>
    </subcellularLocation>
</comment>
<dbReference type="EMBL" id="PNBA02000004">
    <property type="protein sequence ID" value="KAG6426887.1"/>
    <property type="molecule type" value="Genomic_DNA"/>
</dbReference>
<feature type="transmembrane region" description="Helical" evidence="7">
    <location>
        <begin position="20"/>
        <end position="39"/>
    </location>
</feature>
<evidence type="ECO:0000256" key="1">
    <source>
        <dbReference type="ARBA" id="ARBA00004167"/>
    </source>
</evidence>
<dbReference type="GO" id="GO:0005794">
    <property type="term" value="C:Golgi apparatus"/>
    <property type="evidence" value="ECO:0007669"/>
    <property type="project" value="TreeGrafter"/>
</dbReference>
<dbReference type="InterPro" id="IPR029962">
    <property type="entry name" value="TBL"/>
</dbReference>
<keyword evidence="5 7" id="KW-1133">Transmembrane helix</keyword>
<evidence type="ECO:0000259" key="9">
    <source>
        <dbReference type="Pfam" id="PF14416"/>
    </source>
</evidence>
<feature type="domain" description="Trichome birefringence-like N-terminal" evidence="9">
    <location>
        <begin position="78"/>
        <end position="130"/>
    </location>
</feature>
<proteinExistence type="inferred from homology"/>
<feature type="domain" description="Trichome birefringence-like C-terminal" evidence="8">
    <location>
        <begin position="295"/>
        <end position="430"/>
    </location>
</feature>
<reference evidence="10" key="1">
    <citation type="submission" date="2018-01" db="EMBL/GenBank/DDBJ databases">
        <authorList>
            <person name="Mao J.F."/>
        </authorList>
    </citation>
    <scope>NUCLEOTIDE SEQUENCE</scope>
    <source>
        <strain evidence="10">Huo1</strain>
        <tissue evidence="10">Leaf</tissue>
    </source>
</reference>
<evidence type="ECO:0000256" key="6">
    <source>
        <dbReference type="ARBA" id="ARBA00023136"/>
    </source>
</evidence>
<accession>A0A8X9A239</accession>
<feature type="domain" description="Trichome birefringence-like C-terminal" evidence="8">
    <location>
        <begin position="163"/>
        <end position="293"/>
    </location>
</feature>
<evidence type="ECO:0000313" key="10">
    <source>
        <dbReference type="EMBL" id="KAG6426887.1"/>
    </source>
</evidence>
<dbReference type="GO" id="GO:0016413">
    <property type="term" value="F:O-acetyltransferase activity"/>
    <property type="evidence" value="ECO:0007669"/>
    <property type="project" value="InterPro"/>
</dbReference>
<protein>
    <recommendedName>
        <fullName evidence="12">Trichome birefringence-like N-terminal domain-containing protein</fullName>
    </recommendedName>
</protein>
<organism evidence="10">
    <name type="scientific">Salvia splendens</name>
    <name type="common">Scarlet sage</name>
    <dbReference type="NCBI Taxonomy" id="180675"/>
    <lineage>
        <taxon>Eukaryota</taxon>
        <taxon>Viridiplantae</taxon>
        <taxon>Streptophyta</taxon>
        <taxon>Embryophyta</taxon>
        <taxon>Tracheophyta</taxon>
        <taxon>Spermatophyta</taxon>
        <taxon>Magnoliopsida</taxon>
        <taxon>eudicotyledons</taxon>
        <taxon>Gunneridae</taxon>
        <taxon>Pentapetalae</taxon>
        <taxon>asterids</taxon>
        <taxon>lamiids</taxon>
        <taxon>Lamiales</taxon>
        <taxon>Lamiaceae</taxon>
        <taxon>Nepetoideae</taxon>
        <taxon>Mentheae</taxon>
        <taxon>Salviinae</taxon>
        <taxon>Salvia</taxon>
        <taxon>Salvia subgen. Calosphace</taxon>
        <taxon>core Calosphace</taxon>
    </lineage>
</organism>
<keyword evidence="4" id="KW-0735">Signal-anchor</keyword>
<dbReference type="InterPro" id="IPR025846">
    <property type="entry name" value="TBL_N"/>
</dbReference>
<name>A0A8X9A239_SALSN</name>
<evidence type="ECO:0000259" key="8">
    <source>
        <dbReference type="Pfam" id="PF13839"/>
    </source>
</evidence>
<comment type="caution">
    <text evidence="10">The sequence shown here is derived from an EMBL/GenBank/DDBJ whole genome shotgun (WGS) entry which is preliminary data.</text>
</comment>
<keyword evidence="3 7" id="KW-0812">Transmembrane</keyword>
<dbReference type="PANTHER" id="PTHR32285:SF213">
    <property type="entry name" value="PROTEIN TRICHOME BIREFRINGENCE-LIKE 11"/>
    <property type="match status" value="1"/>
</dbReference>
<comment type="similarity">
    <text evidence="2">Belongs to the PC-esterase family. TBL subfamily.</text>
</comment>